<dbReference type="GO" id="GO:0019867">
    <property type="term" value="C:outer membrane"/>
    <property type="evidence" value="ECO:0007669"/>
    <property type="project" value="InterPro"/>
</dbReference>
<accession>F0S394</accession>
<dbReference type="Gene3D" id="3.10.20.310">
    <property type="entry name" value="membrane protein fhac"/>
    <property type="match status" value="1"/>
</dbReference>
<dbReference type="KEGG" id="dte:Dester_0666"/>
<keyword evidence="2" id="KW-0472">Membrane</keyword>
<dbReference type="EMBL" id="CP002543">
    <property type="protein sequence ID" value="ADY73316.1"/>
    <property type="molecule type" value="Genomic_DNA"/>
</dbReference>
<dbReference type="Proteomes" id="UP000007102">
    <property type="component" value="Chromosome"/>
</dbReference>
<sequence>MKTLLLLLFLLLLPIKTYSAVIEKIEIIGLKWTKEKFVRRELLFKEGDNFSKEKLKNSIRNLLNTHLFYKITPEVKEKDGKVTVVLKTKERFPIVPIPKFRAKTNRAFKTGIEIRDYNFRGMGNHIFLGLTKWFKNEHSERNFYINSMFYRIIKDRIDVGITLNFFNSYNNVFTKDNKVLGNYDLKSFKANVYMIEYLDLEKIRRLMLSFRPEINKYSNWIESTNQYYLSLGFTVDKTTDMVYYTEGSFYSFYIDFAEPNLSTVFTGSLIGTYSNSLKRGNINTLSFGGSVGTKIGYSGNGFLLDSGIPGYVSDKVKGKRFFNFKIFYRLALINKTVFIKPTIAGGDAFSNIPDNFLISPGFEVEAFWARLVDGIIRFKIFKGIGSGSDVQTSLKLGFRW</sequence>
<keyword evidence="5" id="KW-1185">Reference proteome</keyword>
<organism evidence="4 5">
    <name type="scientific">Desulfurobacterium thermolithotrophum (strain DSM 11699 / BSA)</name>
    <dbReference type="NCBI Taxonomy" id="868864"/>
    <lineage>
        <taxon>Bacteria</taxon>
        <taxon>Pseudomonadati</taxon>
        <taxon>Aquificota</taxon>
        <taxon>Aquificia</taxon>
        <taxon>Desulfurobacteriales</taxon>
        <taxon>Desulfurobacteriaceae</taxon>
        <taxon>Desulfurobacterium</taxon>
    </lineage>
</organism>
<dbReference type="AlphaFoldDB" id="F0S394"/>
<dbReference type="InterPro" id="IPR034746">
    <property type="entry name" value="POTRA"/>
</dbReference>
<evidence type="ECO:0000256" key="2">
    <source>
        <dbReference type="ARBA" id="ARBA00023136"/>
    </source>
</evidence>
<proteinExistence type="predicted"/>
<reference evidence="5" key="2">
    <citation type="submission" date="2011-02" db="EMBL/GenBank/DDBJ databases">
        <title>The complete genome of Desulfurobacterium thermolithotrophum DSM 11699.</title>
        <authorList>
            <consortium name="US DOE Joint Genome Institute (JGI-PGF)"/>
            <person name="Lucas S."/>
            <person name="Copeland A."/>
            <person name="Lapidus A."/>
            <person name="Bruce D."/>
            <person name="Goodwin L."/>
            <person name="Pitluck S."/>
            <person name="Kyrpides N."/>
            <person name="Mavromatis K."/>
            <person name="Pagani I."/>
            <person name="Ivanova N."/>
            <person name="Mikhailova N."/>
            <person name="Daligault H."/>
            <person name="Detter J.C."/>
            <person name="Tapia R."/>
            <person name="Han C."/>
            <person name="Land M."/>
            <person name="Hauser L."/>
            <person name="Markowitz V."/>
            <person name="Cheng J.-F."/>
            <person name="Hugenholtz P."/>
            <person name="Woyke T."/>
            <person name="Wu D."/>
            <person name="Spring S."/>
            <person name="Brambilla E."/>
            <person name="Klenk H.-P."/>
            <person name="Eisen J.A."/>
        </authorList>
    </citation>
    <scope>NUCLEOTIDE SEQUENCE [LARGE SCALE GENOMIC DNA]</scope>
    <source>
        <strain evidence="5">DSM 11699 / BSA</strain>
    </source>
</reference>
<dbReference type="Pfam" id="PF07244">
    <property type="entry name" value="POTRA"/>
    <property type="match status" value="1"/>
</dbReference>
<feature type="domain" description="POTRA" evidence="3">
    <location>
        <begin position="20"/>
        <end position="91"/>
    </location>
</feature>
<comment type="subcellular location">
    <subcellularLocation>
        <location evidence="1">Membrane</location>
    </subcellularLocation>
</comment>
<dbReference type="InParanoid" id="F0S394"/>
<gene>
    <name evidence="4" type="ordered locus">Dester_0666</name>
</gene>
<dbReference type="PROSITE" id="PS51779">
    <property type="entry name" value="POTRA"/>
    <property type="match status" value="1"/>
</dbReference>
<evidence type="ECO:0000256" key="1">
    <source>
        <dbReference type="ARBA" id="ARBA00004370"/>
    </source>
</evidence>
<protein>
    <submittedName>
        <fullName evidence="4">Surface antigen variable number repeat-containing protein</fullName>
    </submittedName>
</protein>
<dbReference type="eggNOG" id="COG4775">
    <property type="taxonomic scope" value="Bacteria"/>
</dbReference>
<dbReference type="OrthoDB" id="5778797at2"/>
<evidence type="ECO:0000259" key="3">
    <source>
        <dbReference type="PROSITE" id="PS51779"/>
    </source>
</evidence>
<dbReference type="RefSeq" id="WP_013638273.1">
    <property type="nucleotide sequence ID" value="NC_015185.1"/>
</dbReference>
<reference evidence="4 5" key="1">
    <citation type="journal article" date="2011" name="Stand. Genomic Sci.">
        <title>Complete genome sequence of the thermophilic sulfur-reducer Desulfurobacterium thermolithotrophum type strain (BSA(T)) from a deep-sea hydrothermal vent.</title>
        <authorList>
            <person name="Goker M."/>
            <person name="Daligault H."/>
            <person name="Mwirichia R."/>
            <person name="Lapidus A."/>
            <person name="Lucas S."/>
            <person name="Deshpande S."/>
            <person name="Pagani I."/>
            <person name="Tapia R."/>
            <person name="Cheng J.F."/>
            <person name="Goodwin L."/>
            <person name="Pitluck S."/>
            <person name="Liolios K."/>
            <person name="Ivanova N."/>
            <person name="Mavromatis K."/>
            <person name="Mikhailova N."/>
            <person name="Pati A."/>
            <person name="Chen A."/>
            <person name="Palaniappan K."/>
            <person name="Han C."/>
            <person name="Land M."/>
            <person name="Hauser L."/>
            <person name="Pan C."/>
            <person name="Brambilla E.M."/>
            <person name="Rohde M."/>
            <person name="Spring S."/>
            <person name="Sikorski J."/>
            <person name="Wirth R."/>
            <person name="Detter J.C."/>
            <person name="Woyke T."/>
            <person name="Bristow J."/>
            <person name="Eisen J.A."/>
            <person name="Markowitz V."/>
            <person name="Hugenholtz P."/>
            <person name="Kyrpides N.C."/>
            <person name="Klenk H.P."/>
        </authorList>
    </citation>
    <scope>NUCLEOTIDE SEQUENCE [LARGE SCALE GENOMIC DNA]</scope>
    <source>
        <strain evidence="5">DSM 11699 / BSA</strain>
    </source>
</reference>
<dbReference type="InterPro" id="IPR010827">
    <property type="entry name" value="BamA/TamA_POTRA"/>
</dbReference>
<dbReference type="HOGENOM" id="CLU_688362_0_0_0"/>
<evidence type="ECO:0000313" key="4">
    <source>
        <dbReference type="EMBL" id="ADY73316.1"/>
    </source>
</evidence>
<name>F0S394_DESTD</name>
<evidence type="ECO:0000313" key="5">
    <source>
        <dbReference type="Proteomes" id="UP000007102"/>
    </source>
</evidence>
<dbReference type="STRING" id="868864.Dester_0666"/>